<feature type="transmembrane region" description="Helical" evidence="3">
    <location>
        <begin position="427"/>
        <end position="449"/>
    </location>
</feature>
<dbReference type="GO" id="GO:0016491">
    <property type="term" value="F:oxidoreductase activity"/>
    <property type="evidence" value="ECO:0007669"/>
    <property type="project" value="TreeGrafter"/>
</dbReference>
<dbReference type="InterPro" id="IPR027450">
    <property type="entry name" value="AlkB-like"/>
</dbReference>
<dbReference type="EMBL" id="CAJNJA010033441">
    <property type="protein sequence ID" value="CAE7679414.1"/>
    <property type="molecule type" value="Genomic_DNA"/>
</dbReference>
<reference evidence="5" key="1">
    <citation type="submission" date="2021-02" db="EMBL/GenBank/DDBJ databases">
        <authorList>
            <person name="Dougan E. K."/>
            <person name="Rhodes N."/>
            <person name="Thang M."/>
            <person name="Chan C."/>
        </authorList>
    </citation>
    <scope>NUCLEOTIDE SEQUENCE</scope>
</reference>
<dbReference type="Gene3D" id="2.60.120.590">
    <property type="entry name" value="Alpha-ketoglutarate-dependent dioxygenase AlkB-like"/>
    <property type="match status" value="1"/>
</dbReference>
<evidence type="ECO:0000256" key="3">
    <source>
        <dbReference type="SAM" id="Phobius"/>
    </source>
</evidence>
<dbReference type="Pfam" id="PF07690">
    <property type="entry name" value="MFS_1"/>
    <property type="match status" value="1"/>
</dbReference>
<sequence length="1320" mass="144662">MQTYRKDRFQCFCRDEQLRLYPLQTTLTGAYNMAISVSIYLATLSPSGASGRVTHLLGVNEMQEAQPANARPHADTVLSGLGPVPDDVSCDDSEEAGMQSPCQSAHSCHSGNQKSPRASDYPLRPEPPAAFRQFEPEEELRALMSFLWQWPLPESGKGLSRSHCCQTHQTLDRARDALRYLQKLDCQDVPACLGWQCPACKLKGTESDRRRFDEESWCCGGGASLQSAGLMLSAGWLQVSSRCLTEGESLRTIPCRLARRPLRQMANWYGSTEPVGKAQQSGWWRAFASGCSNFSIQYNYQCASIALAVMSTHNDLYVQDPLAADYPRPPWVSRSLLALVFVGSMAGMMCFGYLGDLLGHRRALQGTKGLVVLGALLCSMLPEDSGDEFWHRLAIGRLLVGVGLGGAYPLSAACAGASGTSSEVGQAFFWQTPGGVAPYLVTLLLLHVLPGATSWQFRLVLGLGALPAFLALAASWREESAPPVHAGGDLRQALQSHQRTLVGTAGTWFLFDVAAYGTVIFTPRILNHVFGESQSLTQLALHSVMMLSFAIPATFLAVAVLPRVGARTLNALGLAMISVCFAVFAAVSAVFPDAHKVLFAVLCALYFGLNFGPSVATFVLPVELAPPELRSTFHGLSAAAGKSGALVGALLFPLLDETYGVLAWLDSIWKECRPPLQNSWRCVHTRNSRHWHPWWSFAWPYSMAAQASAPSTSATSAVKVISKTWARDSHDLFDFEAHQLHTQTFSVPKSTVCMRNGTEVQMVGERDAPPAGGDPLLRLVQRDGTFWDILARRPRGPRLSSFLGRSETSFDALTIDTAVLPSEKMLDIRKACKLNVADPLDPAGPAKIFRDNLETGAQCAEKIGSNLFTGSLGESSGTKFKGELPVELGGQVREDVEAIQDTCHDFASLLLHRLSRKENKSLNKVDAVRVLKSFGRCLESMGQGTTLLGCQTGGAEGEDEATCEKEVDKVQPSSNSKKLWLVVRDLVSSSHRLQEGDVIKLGRFKFRVRQLVASTYGGMQPELRQACSLLQQSIAMLRGRAPVLAALAAVWTSSSSRCVSTWAAPHTVFGSRLRGPKQLPVGLRYWPNFITEAEEAELIQAVDGSGAAWLRKIRRAQQFFGLVYYQTSQSVPELQPTAQSSAKQQRGRDLEELPSWLIPRLRSSGLFSEPGRGINQVQANEYLEDSGIGAHVEDPAAGETLVTLSLLRPVQLTLQRAEEGRPVHRDKRDPEDCIKVLLEPRSLFLLEGESRHDFTHAIRQSRRVPLRDGSVVIRDGSFRRVSLTFRGIVEDKRSSTRSDMPTGYETYVVPKEILRSQSAR</sequence>
<feature type="transmembrane region" description="Helical" evidence="3">
    <location>
        <begin position="500"/>
        <end position="519"/>
    </location>
</feature>
<organism evidence="5 6">
    <name type="scientific">Symbiodinium necroappetens</name>
    <dbReference type="NCBI Taxonomy" id="1628268"/>
    <lineage>
        <taxon>Eukaryota</taxon>
        <taxon>Sar</taxon>
        <taxon>Alveolata</taxon>
        <taxon>Dinophyceae</taxon>
        <taxon>Suessiales</taxon>
        <taxon>Symbiodiniaceae</taxon>
        <taxon>Symbiodinium</taxon>
    </lineage>
</organism>
<keyword evidence="3" id="KW-0472">Membrane</keyword>
<gene>
    <name evidence="5" type="primary">PHT1-3</name>
    <name evidence="5" type="ORF">SNEC2469_LOCUS19523</name>
</gene>
<dbReference type="InterPro" id="IPR032857">
    <property type="entry name" value="ALKBH4"/>
</dbReference>
<feature type="transmembrane region" description="Helical" evidence="3">
    <location>
        <begin position="568"/>
        <end position="591"/>
    </location>
</feature>
<feature type="transmembrane region" description="Helical" evidence="3">
    <location>
        <begin position="597"/>
        <end position="620"/>
    </location>
</feature>
<dbReference type="InterPro" id="IPR011701">
    <property type="entry name" value="MFS"/>
</dbReference>
<protein>
    <submittedName>
        <fullName evidence="5">PHT1-3 protein</fullName>
    </submittedName>
</protein>
<dbReference type="SUPFAM" id="SSF103473">
    <property type="entry name" value="MFS general substrate transporter"/>
    <property type="match status" value="1"/>
</dbReference>
<dbReference type="PANTHER" id="PTHR12463">
    <property type="entry name" value="OXYGENASE-RELATED"/>
    <property type="match status" value="1"/>
</dbReference>
<feature type="transmembrane region" description="Helical" evidence="3">
    <location>
        <begin position="336"/>
        <end position="354"/>
    </location>
</feature>
<feature type="compositionally biased region" description="Polar residues" evidence="2">
    <location>
        <begin position="100"/>
        <end position="116"/>
    </location>
</feature>
<dbReference type="OrthoDB" id="433512at2759"/>
<feature type="transmembrane region" description="Helical" evidence="3">
    <location>
        <begin position="394"/>
        <end position="415"/>
    </location>
</feature>
<dbReference type="InterPro" id="IPR036259">
    <property type="entry name" value="MFS_trans_sf"/>
</dbReference>
<proteinExistence type="predicted"/>
<feature type="transmembrane region" description="Helical" evidence="3">
    <location>
        <begin position="539"/>
        <end position="561"/>
    </location>
</feature>
<evidence type="ECO:0000313" key="6">
    <source>
        <dbReference type="Proteomes" id="UP000601435"/>
    </source>
</evidence>
<evidence type="ECO:0000256" key="2">
    <source>
        <dbReference type="SAM" id="MobiDB-lite"/>
    </source>
</evidence>
<comment type="caution">
    <text evidence="5">The sequence shown here is derived from an EMBL/GenBank/DDBJ whole genome shotgun (WGS) entry which is preliminary data.</text>
</comment>
<dbReference type="PANTHER" id="PTHR12463:SF1">
    <property type="entry name" value="2-OXOGLUTARATE AND FE-DEPENDENT OXYGENASE FAMILY PROTEIN"/>
    <property type="match status" value="1"/>
</dbReference>
<dbReference type="Proteomes" id="UP000601435">
    <property type="component" value="Unassembled WGS sequence"/>
</dbReference>
<dbReference type="GO" id="GO:0022857">
    <property type="term" value="F:transmembrane transporter activity"/>
    <property type="evidence" value="ECO:0007669"/>
    <property type="project" value="InterPro"/>
</dbReference>
<dbReference type="Gene3D" id="1.20.1250.20">
    <property type="entry name" value="MFS general substrate transporter like domains"/>
    <property type="match status" value="1"/>
</dbReference>
<feature type="domain" description="Major facilitator superfamily (MFS) profile" evidence="4">
    <location>
        <begin position="285"/>
        <end position="725"/>
    </location>
</feature>
<dbReference type="InterPro" id="IPR037151">
    <property type="entry name" value="AlkB-like_sf"/>
</dbReference>
<evidence type="ECO:0000256" key="1">
    <source>
        <dbReference type="ARBA" id="ARBA00004141"/>
    </source>
</evidence>
<feature type="region of interest" description="Disordered" evidence="2">
    <location>
        <begin position="88"/>
        <end position="128"/>
    </location>
</feature>
<dbReference type="InterPro" id="IPR020846">
    <property type="entry name" value="MFS_dom"/>
</dbReference>
<dbReference type="PROSITE" id="PS50850">
    <property type="entry name" value="MFS"/>
    <property type="match status" value="1"/>
</dbReference>
<keyword evidence="3" id="KW-1133">Transmembrane helix</keyword>
<accession>A0A812WEK6</accession>
<dbReference type="SUPFAM" id="SSF51197">
    <property type="entry name" value="Clavaminate synthase-like"/>
    <property type="match status" value="1"/>
</dbReference>
<dbReference type="GO" id="GO:0070988">
    <property type="term" value="P:demethylation"/>
    <property type="evidence" value="ECO:0007669"/>
    <property type="project" value="InterPro"/>
</dbReference>
<keyword evidence="6" id="KW-1185">Reference proteome</keyword>
<comment type="subcellular location">
    <subcellularLocation>
        <location evidence="1">Membrane</location>
        <topology evidence="1">Multi-pass membrane protein</topology>
    </subcellularLocation>
</comment>
<name>A0A812WEK6_9DINO</name>
<dbReference type="GO" id="GO:0032451">
    <property type="term" value="F:demethylase activity"/>
    <property type="evidence" value="ECO:0007669"/>
    <property type="project" value="TreeGrafter"/>
</dbReference>
<evidence type="ECO:0000313" key="5">
    <source>
        <dbReference type="EMBL" id="CAE7679414.1"/>
    </source>
</evidence>
<keyword evidence="3" id="KW-0812">Transmembrane</keyword>
<feature type="transmembrane region" description="Helical" evidence="3">
    <location>
        <begin position="455"/>
        <end position="476"/>
    </location>
</feature>
<evidence type="ECO:0000259" key="4">
    <source>
        <dbReference type="PROSITE" id="PS50850"/>
    </source>
</evidence>
<dbReference type="GO" id="GO:0016020">
    <property type="term" value="C:membrane"/>
    <property type="evidence" value="ECO:0007669"/>
    <property type="project" value="UniProtKB-SubCell"/>
</dbReference>
<dbReference type="Pfam" id="PF13532">
    <property type="entry name" value="2OG-FeII_Oxy_2"/>
    <property type="match status" value="1"/>
</dbReference>